<keyword evidence="14" id="KW-0732">Signal</keyword>
<dbReference type="GO" id="GO:0000139">
    <property type="term" value="C:Golgi membrane"/>
    <property type="evidence" value="ECO:0007669"/>
    <property type="project" value="UniProtKB-SubCell"/>
</dbReference>
<evidence type="ECO:0000256" key="9">
    <source>
        <dbReference type="ARBA" id="ARBA00022989"/>
    </source>
</evidence>
<evidence type="ECO:0000256" key="3">
    <source>
        <dbReference type="ARBA" id="ARBA00007477"/>
    </source>
</evidence>
<evidence type="ECO:0000256" key="2">
    <source>
        <dbReference type="ARBA" id="ARBA00004922"/>
    </source>
</evidence>
<evidence type="ECO:0000256" key="10">
    <source>
        <dbReference type="ARBA" id="ARBA00023034"/>
    </source>
</evidence>
<comment type="subcellular location">
    <subcellularLocation>
        <location evidence="1">Golgi apparatus membrane</location>
        <topology evidence="1">Single-pass type II membrane protein</topology>
    </subcellularLocation>
</comment>
<organism evidence="16 17">
    <name type="scientific">Ridgeia piscesae</name>
    <name type="common">Tubeworm</name>
    <dbReference type="NCBI Taxonomy" id="27915"/>
    <lineage>
        <taxon>Eukaryota</taxon>
        <taxon>Metazoa</taxon>
        <taxon>Spiralia</taxon>
        <taxon>Lophotrochozoa</taxon>
        <taxon>Annelida</taxon>
        <taxon>Polychaeta</taxon>
        <taxon>Sedentaria</taxon>
        <taxon>Canalipalpata</taxon>
        <taxon>Sabellida</taxon>
        <taxon>Siboglinidae</taxon>
        <taxon>Ridgeia</taxon>
    </lineage>
</organism>
<comment type="pathway">
    <text evidence="2">Protein modification; protein glycosylation.</text>
</comment>
<dbReference type="AlphaFoldDB" id="A0AAD9KLT3"/>
<evidence type="ECO:0000313" key="17">
    <source>
        <dbReference type="Proteomes" id="UP001209878"/>
    </source>
</evidence>
<dbReference type="GO" id="GO:0006487">
    <property type="term" value="P:protein N-linked glycosylation"/>
    <property type="evidence" value="ECO:0007669"/>
    <property type="project" value="TreeGrafter"/>
</dbReference>
<evidence type="ECO:0000313" key="16">
    <source>
        <dbReference type="EMBL" id="KAK2173522.1"/>
    </source>
</evidence>
<keyword evidence="8" id="KW-0735">Signal-anchor</keyword>
<keyword evidence="9" id="KW-1133">Transmembrane helix</keyword>
<dbReference type="PANTHER" id="PTHR15075:SF2">
    <property type="entry name" value="ALPHA-1,6-MANNOSYLGLYCOPROTEIN 6-BETA-N-ACETYLGLUCOSAMINYLTRANSFERASE"/>
    <property type="match status" value="1"/>
</dbReference>
<protein>
    <recommendedName>
        <fullName evidence="4">alpha-1,6-mannosyl-glycoprotein 6-beta-N-acetylglucosaminyltransferase</fullName>
        <ecNumber evidence="4">2.4.1.155</ecNumber>
    </recommendedName>
</protein>
<proteinExistence type="inferred from homology"/>
<dbReference type="EMBL" id="JAODUO010000869">
    <property type="protein sequence ID" value="KAK2173522.1"/>
    <property type="molecule type" value="Genomic_DNA"/>
</dbReference>
<comment type="caution">
    <text evidence="16">The sequence shown here is derived from an EMBL/GenBank/DDBJ whole genome shotgun (WGS) entry which is preliminary data.</text>
</comment>
<dbReference type="EC" id="2.4.1.155" evidence="4"/>
<evidence type="ECO:0000256" key="7">
    <source>
        <dbReference type="ARBA" id="ARBA00022692"/>
    </source>
</evidence>
<evidence type="ECO:0000256" key="11">
    <source>
        <dbReference type="ARBA" id="ARBA00023136"/>
    </source>
</evidence>
<dbReference type="Pfam" id="PF15024">
    <property type="entry name" value="Glyco_transf_18"/>
    <property type="match status" value="1"/>
</dbReference>
<feature type="signal peptide" evidence="14">
    <location>
        <begin position="1"/>
        <end position="22"/>
    </location>
</feature>
<gene>
    <name evidence="16" type="ORF">NP493_870g02033</name>
</gene>
<evidence type="ECO:0000256" key="12">
    <source>
        <dbReference type="ARBA" id="ARBA00023180"/>
    </source>
</evidence>
<evidence type="ECO:0000256" key="13">
    <source>
        <dbReference type="ARBA" id="ARBA00048243"/>
    </source>
</evidence>
<dbReference type="PANTHER" id="PTHR15075">
    <property type="entry name" value="ALPHA-MANNOSIDE BETA-1,6-N-ACETYLGLUCOSAMINYLTRANSFERASE"/>
    <property type="match status" value="1"/>
</dbReference>
<evidence type="ECO:0000259" key="15">
    <source>
        <dbReference type="Pfam" id="PF15024"/>
    </source>
</evidence>
<reference evidence="16" key="1">
    <citation type="journal article" date="2023" name="Mol. Biol. Evol.">
        <title>Third-Generation Sequencing Reveals the Adaptive Role of the Epigenome in Three Deep-Sea Polychaetes.</title>
        <authorList>
            <person name="Perez M."/>
            <person name="Aroh O."/>
            <person name="Sun Y."/>
            <person name="Lan Y."/>
            <person name="Juniper S.K."/>
            <person name="Young C.R."/>
            <person name="Angers B."/>
            <person name="Qian P.Y."/>
        </authorList>
    </citation>
    <scope>NUCLEOTIDE SEQUENCE</scope>
    <source>
        <strain evidence="16">R07B-5</strain>
    </source>
</reference>
<dbReference type="GO" id="GO:0030144">
    <property type="term" value="F:alpha-1,6-mannosylglycoprotein 6-beta-N-acetylglucosaminyltransferase activity"/>
    <property type="evidence" value="ECO:0007669"/>
    <property type="project" value="UniProtKB-EC"/>
</dbReference>
<keyword evidence="17" id="KW-1185">Reference proteome</keyword>
<keyword evidence="10" id="KW-0333">Golgi apparatus</keyword>
<accession>A0AAD9KLT3</accession>
<dbReference type="Proteomes" id="UP001209878">
    <property type="component" value="Unassembled WGS sequence"/>
</dbReference>
<dbReference type="InterPro" id="IPR026116">
    <property type="entry name" value="GT18_cat"/>
</dbReference>
<comment type="catalytic activity">
    <reaction evidence="13">
        <text>N(4)-{beta-D-GlcNAc-(1-&gt;2)-[beta-D-GlcNAc-(1-&gt;4)]-alpha-D-Man-(1-&gt;3)-[beta-D-GlcNAc-(1-&gt;2)-alpha-D-Man-(1-&gt;6)]-beta-D-Man-(1-&gt;4)-beta-D-GlcNAc-(1-&gt;4)-beta-D-GlcNAc}-L-asparaginyl-[protein] + UDP-N-acetyl-alpha-D-glucosamine = N(4)-{beta-D-GlcNAc-(1-&gt;2)-[beta-D-GlcNAc-(1-&gt;4)]-alpha-D-Man-(1-&gt;3)-[beta-D-GlcNAc-(1-&gt;2)-[beta-D-GlcNAc-(1-&gt;6)]-alpha-D-Man-(1-&gt;6)]-beta-D-Man-(1-&gt;4)-beta-D-GlcNAc-(1-&gt;4)-beta-D-GlcNAc}-L-asparaginyl-[protein] + UDP + H(+)</text>
        <dbReference type="Rhea" id="RHEA:16921"/>
        <dbReference type="Rhea" id="RHEA-COMP:14374"/>
        <dbReference type="Rhea" id="RHEA-COMP:14377"/>
        <dbReference type="ChEBI" id="CHEBI:15378"/>
        <dbReference type="ChEBI" id="CHEBI:57705"/>
        <dbReference type="ChEBI" id="CHEBI:58223"/>
        <dbReference type="ChEBI" id="CHEBI:139507"/>
        <dbReference type="ChEBI" id="CHEBI:139510"/>
        <dbReference type="EC" id="2.4.1.155"/>
    </reaction>
</comment>
<evidence type="ECO:0000256" key="1">
    <source>
        <dbReference type="ARBA" id="ARBA00004323"/>
    </source>
</evidence>
<comment type="similarity">
    <text evidence="3">Belongs to the glycosyltransferase 18 family.</text>
</comment>
<keyword evidence="6" id="KW-0808">Transferase</keyword>
<keyword evidence="5" id="KW-0328">Glycosyltransferase</keyword>
<evidence type="ECO:0000256" key="4">
    <source>
        <dbReference type="ARBA" id="ARBA00012671"/>
    </source>
</evidence>
<evidence type="ECO:0000256" key="5">
    <source>
        <dbReference type="ARBA" id="ARBA00022676"/>
    </source>
</evidence>
<dbReference type="InterPro" id="IPR052105">
    <property type="entry name" value="MGAT5_Glycosyltransferase"/>
</dbReference>
<feature type="domain" description="Glycosyltransferase family 18 catalytic" evidence="15">
    <location>
        <begin position="9"/>
        <end position="470"/>
    </location>
</feature>
<keyword evidence="12" id="KW-0325">Glycoprotein</keyword>
<evidence type="ECO:0000256" key="6">
    <source>
        <dbReference type="ARBA" id="ARBA00022679"/>
    </source>
</evidence>
<sequence length="485" mass="54767">MTYTDLLFQLVVHLGLLTKASGWKFAEHASKGGPLGELVQWSDILATLYILGHDVVVTSEVEQLASLINGLPTAFSSCQVRTSIPVDLMFTDIVGLIQFKRKVKNGYGKFSCLLRIIDSFGTEPAFNYMPYAKHHSKSQWGMHNLHPQQFFTMFPHSPDNSFMGFVVEQHLLQTKLASVQRKNQAVVYGKALYMWQGKDSYLNSFKDLLEVHGTVFVNKPSDNILPSFVHNHGILKGPELQQLLRESKVFVGLGFPYEGPGPLEAIAQGCVFINPRFSPPHSSQNVKFFKGKPTRRSLASQHPYAEDFIGMPHVYTINIDNATEVRIAVKKAIAAVDAHEVQPYMPYEFTEEGMLQRVNTYISHQDFCTQLKSPWVPHESVQFILSRAGQSCKSACMQKGRICEPSYFNELNNQAVLEKHIGKTCGSVKYTEDIFYPAYLATQNECLMQKQPMLFSCVGERPDVMRLCPCRDFIKGQMALCQRCL</sequence>
<name>A0AAD9KLT3_RIDPI</name>
<evidence type="ECO:0000256" key="14">
    <source>
        <dbReference type="SAM" id="SignalP"/>
    </source>
</evidence>
<keyword evidence="11" id="KW-0472">Membrane</keyword>
<evidence type="ECO:0000256" key="8">
    <source>
        <dbReference type="ARBA" id="ARBA00022968"/>
    </source>
</evidence>
<feature type="chain" id="PRO_5042041848" description="alpha-1,6-mannosyl-glycoprotein 6-beta-N-acetylglucosaminyltransferase" evidence="14">
    <location>
        <begin position="23"/>
        <end position="485"/>
    </location>
</feature>
<keyword evidence="7" id="KW-0812">Transmembrane</keyword>